<protein>
    <submittedName>
        <fullName evidence="6">GroES-like protein</fullName>
    </submittedName>
</protein>
<dbReference type="OrthoDB" id="48317at2759"/>
<proteinExistence type="inferred from homology"/>
<gene>
    <name evidence="6" type="ORF">BU23DRAFT_495020</name>
</gene>
<dbReference type="SUPFAM" id="SSF51735">
    <property type="entry name" value="NAD(P)-binding Rossmann-fold domains"/>
    <property type="match status" value="1"/>
</dbReference>
<dbReference type="Gene3D" id="3.40.50.720">
    <property type="entry name" value="NAD(P)-binding Rossmann-like Domain"/>
    <property type="match status" value="1"/>
</dbReference>
<evidence type="ECO:0000256" key="4">
    <source>
        <dbReference type="ARBA" id="ARBA00023002"/>
    </source>
</evidence>
<reference evidence="6" key="1">
    <citation type="journal article" date="2020" name="Stud. Mycol.">
        <title>101 Dothideomycetes genomes: a test case for predicting lifestyles and emergence of pathogens.</title>
        <authorList>
            <person name="Haridas S."/>
            <person name="Albert R."/>
            <person name="Binder M."/>
            <person name="Bloem J."/>
            <person name="Labutti K."/>
            <person name="Salamov A."/>
            <person name="Andreopoulos B."/>
            <person name="Baker S."/>
            <person name="Barry K."/>
            <person name="Bills G."/>
            <person name="Bluhm B."/>
            <person name="Cannon C."/>
            <person name="Castanera R."/>
            <person name="Culley D."/>
            <person name="Daum C."/>
            <person name="Ezra D."/>
            <person name="Gonzalez J."/>
            <person name="Henrissat B."/>
            <person name="Kuo A."/>
            <person name="Liang C."/>
            <person name="Lipzen A."/>
            <person name="Lutzoni F."/>
            <person name="Magnuson J."/>
            <person name="Mondo S."/>
            <person name="Nolan M."/>
            <person name="Ohm R."/>
            <person name="Pangilinan J."/>
            <person name="Park H.-J."/>
            <person name="Ramirez L."/>
            <person name="Alfaro M."/>
            <person name="Sun H."/>
            <person name="Tritt A."/>
            <person name="Yoshinaga Y."/>
            <person name="Zwiers L.-H."/>
            <person name="Turgeon B."/>
            <person name="Goodwin S."/>
            <person name="Spatafora J."/>
            <person name="Crous P."/>
            <person name="Grigoriev I."/>
        </authorList>
    </citation>
    <scope>NUCLEOTIDE SEQUENCE</scope>
    <source>
        <strain evidence="6">CBS 107.79</strain>
    </source>
</reference>
<dbReference type="PANTHER" id="PTHR45348">
    <property type="entry name" value="HYPOTHETICAL OXIDOREDUCTASE (EUROFUNG)"/>
    <property type="match status" value="1"/>
</dbReference>
<sequence length="311" mass="33873">MTFTHAIPEHQSAIVQDADGHLQLLRDAIVPELRPHTVLVKVATVALNPYDYKLPHYFPSPGTTGGSDFAGTIVGIGAQAAKDRPDLSLGDLISGCVYGWHPETPENGSFAQYVRADAQLVFRVGSYTLEDAATFNVAFATLCLALWHSDGLELAHSPGHPLRNASSEPIYVFVYGGSTATGTMALQLLKFFNMYLLTRFGRLRSGYSTIASCSPRSFDLVRSYGADHVFDYSDPETPSAIRKLTAGALSFVLNCISDHHSIAVCHGAIGRLGGRLITLEVPPEPRSGEKRRKAVKQFFIDGPSDNRFYAR</sequence>
<dbReference type="Gene3D" id="3.90.180.10">
    <property type="entry name" value="Medium-chain alcohol dehydrogenases, catalytic domain"/>
    <property type="match status" value="1"/>
</dbReference>
<dbReference type="SMART" id="SM00829">
    <property type="entry name" value="PKS_ER"/>
    <property type="match status" value="1"/>
</dbReference>
<dbReference type="GO" id="GO:0016651">
    <property type="term" value="F:oxidoreductase activity, acting on NAD(P)H"/>
    <property type="evidence" value="ECO:0007669"/>
    <property type="project" value="InterPro"/>
</dbReference>
<evidence type="ECO:0000313" key="7">
    <source>
        <dbReference type="Proteomes" id="UP000800036"/>
    </source>
</evidence>
<evidence type="ECO:0000313" key="6">
    <source>
        <dbReference type="EMBL" id="KAF1963890.1"/>
    </source>
</evidence>
<comment type="subunit">
    <text evidence="2">Monomer.</text>
</comment>
<dbReference type="AlphaFoldDB" id="A0A6A5UHS0"/>
<dbReference type="InterPro" id="IPR013154">
    <property type="entry name" value="ADH-like_N"/>
</dbReference>
<name>A0A6A5UHS0_9PLEO</name>
<comment type="similarity">
    <text evidence="1">Belongs to the zinc-containing alcohol dehydrogenase family.</text>
</comment>
<dbReference type="InterPro" id="IPR047122">
    <property type="entry name" value="Trans-enoyl_RdTase-like"/>
</dbReference>
<dbReference type="CDD" id="cd08249">
    <property type="entry name" value="enoyl_reductase_like"/>
    <property type="match status" value="1"/>
</dbReference>
<evidence type="ECO:0000256" key="2">
    <source>
        <dbReference type="ARBA" id="ARBA00011245"/>
    </source>
</evidence>
<accession>A0A6A5UHS0</accession>
<organism evidence="6 7">
    <name type="scientific">Bimuria novae-zelandiae CBS 107.79</name>
    <dbReference type="NCBI Taxonomy" id="1447943"/>
    <lineage>
        <taxon>Eukaryota</taxon>
        <taxon>Fungi</taxon>
        <taxon>Dikarya</taxon>
        <taxon>Ascomycota</taxon>
        <taxon>Pezizomycotina</taxon>
        <taxon>Dothideomycetes</taxon>
        <taxon>Pleosporomycetidae</taxon>
        <taxon>Pleosporales</taxon>
        <taxon>Massarineae</taxon>
        <taxon>Didymosphaeriaceae</taxon>
        <taxon>Bimuria</taxon>
    </lineage>
</organism>
<dbReference type="Pfam" id="PF08240">
    <property type="entry name" value="ADH_N"/>
    <property type="match status" value="1"/>
</dbReference>
<evidence type="ECO:0000259" key="5">
    <source>
        <dbReference type="SMART" id="SM00829"/>
    </source>
</evidence>
<dbReference type="InterPro" id="IPR036291">
    <property type="entry name" value="NAD(P)-bd_dom_sf"/>
</dbReference>
<evidence type="ECO:0000256" key="1">
    <source>
        <dbReference type="ARBA" id="ARBA00008072"/>
    </source>
</evidence>
<evidence type="ECO:0000256" key="3">
    <source>
        <dbReference type="ARBA" id="ARBA00022857"/>
    </source>
</evidence>
<feature type="domain" description="Enoyl reductase (ER)" evidence="5">
    <location>
        <begin position="20"/>
        <end position="300"/>
    </location>
</feature>
<dbReference type="InterPro" id="IPR020843">
    <property type="entry name" value="ER"/>
</dbReference>
<dbReference type="EMBL" id="ML976885">
    <property type="protein sequence ID" value="KAF1963890.1"/>
    <property type="molecule type" value="Genomic_DNA"/>
</dbReference>
<dbReference type="InterPro" id="IPR011032">
    <property type="entry name" value="GroES-like_sf"/>
</dbReference>
<keyword evidence="7" id="KW-1185">Reference proteome</keyword>
<keyword evidence="4" id="KW-0560">Oxidoreductase</keyword>
<keyword evidence="3" id="KW-0521">NADP</keyword>
<dbReference type="Proteomes" id="UP000800036">
    <property type="component" value="Unassembled WGS sequence"/>
</dbReference>
<dbReference type="PANTHER" id="PTHR45348:SF6">
    <property type="entry name" value="TRANS-ENOYL REDUCTASE APDC"/>
    <property type="match status" value="1"/>
</dbReference>
<dbReference type="SUPFAM" id="SSF50129">
    <property type="entry name" value="GroES-like"/>
    <property type="match status" value="1"/>
</dbReference>